<evidence type="ECO:0000259" key="2">
    <source>
        <dbReference type="Pfam" id="PF20580"/>
    </source>
</evidence>
<sequence length="640" mass="71897">MAAVTVLSATEKQRTRWGFVIVLGCLFIVLVNLWVLHSELRTGASNIAGGNPPVPVLLALTLLLPLRRWLKLSDAELLAFYLFACFALLPTTFGGVRSFFPSLTTPLYYATPDNRLKEFWALLPDWWVPKDSAIIRGFFEGMEGRIPWDEWLPPLLRWTLFFVGLWAIGYGLAWLLAPQWLSAERLNFPLAQLPLQMVRGVEGRNFFASKLVWLGIFLGALPTTLMAVFSLFREVRRFWDLAPYLTDRPFNALRPLMIFPLVEGVGFGYLVPQEVLLSVWFFYFVLKLIALVGIGIFGWEVPAVMSIGDSFPFPHSQSVGGYLAMAALLLWRGLRQGTFKQQMPAVGLVAVGSLIVAGWMMASGMAATIALTYWLVLTLFVVTYARIRAEVGMPYSWVYPYGAPRDFLHYAFGITGLLRIGGVKSLVLLSGLFWVARHFYLNLNGAYAADAVKLATETGLPTGAVFLVSFGGMFVGLWAAFISHLTAYYGRGANFLEGAPGTADYRTYVAAQDYRLLSNLLNKPTPPDRWRIGFTVYGAAITLLLAYLRRFLPTFPLHPLGFPLAYAYSHHCPYWFPTFFVWAVKGLILRYGGMRLHRKLVPLFLGLALGHFLMTGVIWGGILYPLLRYKLPFPLRIVFE</sequence>
<evidence type="ECO:0000259" key="3">
    <source>
        <dbReference type="Pfam" id="PF20581"/>
    </source>
</evidence>
<dbReference type="EMBL" id="JANUCP010000003">
    <property type="protein sequence ID" value="MCS3919626.1"/>
    <property type="molecule type" value="Genomic_DNA"/>
</dbReference>
<feature type="transmembrane region" description="Helical" evidence="1">
    <location>
        <begin position="530"/>
        <end position="548"/>
    </location>
</feature>
<feature type="transmembrane region" description="Helical" evidence="1">
    <location>
        <begin position="47"/>
        <end position="66"/>
    </location>
</feature>
<name>A0ABT2ENW6_9BACT</name>
<feature type="transmembrane region" description="Helical" evidence="1">
    <location>
        <begin position="463"/>
        <end position="482"/>
    </location>
</feature>
<feature type="domain" description="DUF6785" evidence="3">
    <location>
        <begin position="20"/>
        <end position="492"/>
    </location>
</feature>
<feature type="transmembrane region" description="Helical" evidence="1">
    <location>
        <begin position="368"/>
        <end position="387"/>
    </location>
</feature>
<keyword evidence="1" id="KW-0812">Transmembrane</keyword>
<feature type="transmembrane region" description="Helical" evidence="1">
    <location>
        <begin position="407"/>
        <end position="435"/>
    </location>
</feature>
<dbReference type="InterPro" id="IPR046712">
    <property type="entry name" value="DUF6785"/>
</dbReference>
<feature type="transmembrane region" description="Helical" evidence="1">
    <location>
        <begin position="252"/>
        <end position="272"/>
    </location>
</feature>
<proteinExistence type="predicted"/>
<reference evidence="4 5" key="1">
    <citation type="submission" date="2022-08" db="EMBL/GenBank/DDBJ databases">
        <title>Bacterial and archaeal communities from various locations to study Microbial Dark Matter (Phase II).</title>
        <authorList>
            <person name="Stepanauskas R."/>
        </authorList>
    </citation>
    <scope>NUCLEOTIDE SEQUENCE [LARGE SCALE GENOMIC DNA]</scope>
    <source>
        <strain evidence="4 5">PD1</strain>
    </source>
</reference>
<dbReference type="InterPro" id="IPR046711">
    <property type="entry name" value="DUF6784"/>
</dbReference>
<feature type="domain" description="DUF6784" evidence="2">
    <location>
        <begin position="533"/>
        <end position="620"/>
    </location>
</feature>
<feature type="transmembrane region" description="Helical" evidence="1">
    <location>
        <begin position="343"/>
        <end position="362"/>
    </location>
</feature>
<comment type="caution">
    <text evidence="4">The sequence shown here is derived from an EMBL/GenBank/DDBJ whole genome shotgun (WGS) entry which is preliminary data.</text>
</comment>
<dbReference type="Proteomes" id="UP001204798">
    <property type="component" value="Unassembled WGS sequence"/>
</dbReference>
<dbReference type="Pfam" id="PF20581">
    <property type="entry name" value="DUF6785"/>
    <property type="match status" value="1"/>
</dbReference>
<gene>
    <name evidence="4" type="ORF">M2350_002039</name>
</gene>
<dbReference type="Pfam" id="PF20580">
    <property type="entry name" value="DUF6784"/>
    <property type="match status" value="1"/>
</dbReference>
<feature type="transmembrane region" description="Helical" evidence="1">
    <location>
        <begin position="600"/>
        <end position="627"/>
    </location>
</feature>
<feature type="transmembrane region" description="Helical" evidence="1">
    <location>
        <begin position="155"/>
        <end position="177"/>
    </location>
</feature>
<feature type="transmembrane region" description="Helical" evidence="1">
    <location>
        <begin position="279"/>
        <end position="299"/>
    </location>
</feature>
<keyword evidence="5" id="KW-1185">Reference proteome</keyword>
<evidence type="ECO:0000313" key="4">
    <source>
        <dbReference type="EMBL" id="MCS3919626.1"/>
    </source>
</evidence>
<protein>
    <submittedName>
        <fullName evidence="4">Uncharacterized protein</fullName>
    </submittedName>
</protein>
<keyword evidence="1" id="KW-0472">Membrane</keyword>
<dbReference type="RefSeq" id="WP_018195192.1">
    <property type="nucleotide sequence ID" value="NZ_CP130454.1"/>
</dbReference>
<feature type="transmembrane region" description="Helical" evidence="1">
    <location>
        <begin position="568"/>
        <end position="588"/>
    </location>
</feature>
<feature type="transmembrane region" description="Helical" evidence="1">
    <location>
        <begin position="311"/>
        <end position="331"/>
    </location>
</feature>
<keyword evidence="1" id="KW-1133">Transmembrane helix</keyword>
<feature type="transmembrane region" description="Helical" evidence="1">
    <location>
        <begin position="211"/>
        <end position="232"/>
    </location>
</feature>
<organism evidence="4 5">
    <name type="scientific">Candidatus Fervidibacter sacchari</name>
    <dbReference type="NCBI Taxonomy" id="1448929"/>
    <lineage>
        <taxon>Bacteria</taxon>
        <taxon>Candidatus Fervidibacterota</taxon>
        <taxon>Candidatus Fervidibacter</taxon>
    </lineage>
</organism>
<feature type="transmembrane region" description="Helical" evidence="1">
    <location>
        <begin position="78"/>
        <end position="100"/>
    </location>
</feature>
<evidence type="ECO:0000313" key="5">
    <source>
        <dbReference type="Proteomes" id="UP001204798"/>
    </source>
</evidence>
<accession>A0ABT2ENW6</accession>
<feature type="transmembrane region" description="Helical" evidence="1">
    <location>
        <begin position="17"/>
        <end position="35"/>
    </location>
</feature>
<evidence type="ECO:0000256" key="1">
    <source>
        <dbReference type="SAM" id="Phobius"/>
    </source>
</evidence>